<comment type="caution">
    <text evidence="7">The sequence shown here is derived from an EMBL/GenBank/DDBJ whole genome shotgun (WGS) entry which is preliminary data.</text>
</comment>
<proteinExistence type="inferred from homology"/>
<evidence type="ECO:0000256" key="1">
    <source>
        <dbReference type="ARBA" id="ARBA00004123"/>
    </source>
</evidence>
<evidence type="ECO:0000256" key="4">
    <source>
        <dbReference type="SAM" id="Coils"/>
    </source>
</evidence>
<feature type="region of interest" description="Disordered" evidence="5">
    <location>
        <begin position="1653"/>
        <end position="1732"/>
    </location>
</feature>
<dbReference type="Proteomes" id="UP001566132">
    <property type="component" value="Unassembled WGS sequence"/>
</dbReference>
<feature type="compositionally biased region" description="Basic and acidic residues" evidence="5">
    <location>
        <begin position="756"/>
        <end position="768"/>
    </location>
</feature>
<feature type="region of interest" description="Disordered" evidence="5">
    <location>
        <begin position="1326"/>
        <end position="1379"/>
    </location>
</feature>
<feature type="compositionally biased region" description="Polar residues" evidence="5">
    <location>
        <begin position="1227"/>
        <end position="1239"/>
    </location>
</feature>
<dbReference type="Pfam" id="PF15784">
    <property type="entry name" value="GPS2_interact"/>
    <property type="match status" value="1"/>
</dbReference>
<evidence type="ECO:0000313" key="8">
    <source>
        <dbReference type="Proteomes" id="UP001566132"/>
    </source>
</evidence>
<sequence>MEVRSMRLDHGPIQTNNMSYPQRQPQNHRPNHSSQGAAHISATELYKSSRSPLPNNRCPYPTSTQLQPVPQNISQVQVPQRYSSQGQAAAITTPTASSLLSPVYHRPMPDYRHTNRISLLHPEYGPGGRRDSSTGGPTGQHPNLAPGEQPMKKVRWADKEMSPLRIDTRPGTYNPQVEAISPTFPEQMSQEDQAFKATKDELIQQISKVDREILKAEQQIVILKKKQAELEEIANKPSIKDEVEEDTQPKHQSLPQKIYAENRKKAQGAHAQLDSLGPKVEWPLYNQPTDTTVFHENNRRNVMFKKRLLEYFKNKQTERHARHNHLSATYSKLMQDWVRKCEKIEASTKRKMKEAKNREFFEKIFPEVRRQRENKERFNRVGSRVKSEADMEEIMDNLQEQALEDKKMRSYAVIPPILLDPKERRIKYTNTNNVVDDMETVYKSRQYLNIWTAGEKETFKEKYVQHPKNFYQISQALGERKSVSECVQYYYLSKKTENYKQLLRKNKRDKLREKLRQSRSSGKVNNNANLSLVDSLTTGVTTRLQREQQQRTEGSARSSEASTSAATAVSPETSAATANSSSPPPGVGTTATPSPLNAGATTITSTAPTSANTSSSEWTGSTPSTQSHSGTSQTNTTSSATASSSVILTSTSNSTSNTSSTTVSVTVHATNCDEDGTKNSQSVKFRDFNSFEDYNNSRKKFPGDTTTNGEKEVGETGNVEQKDKDVAPDKRDNDNQLPVNDNVSERATSLSTPVPETKKKKERRKENASVESSDEEAGSSQDKTIQGNCAVCNAQLGPQLHSRPLQPSQAAQYGLREDQVPNNSRVCNTCRCKSVRSRYTHCPIPTCPNARGRVKRLRSFPYRLQDLPSDVRDSILAEFRVPSGVTKCCSACFNRIQRRLGPVEEWPDEEITQFKAALTELGANWQLIGERLKKMGHQVRSFYAANRKRLNLESCLGDRKPTLTDEEESGSSTSSLEEPMRDRERHSSDTTSAAESPPVLPGASQNAVKKEDYDSSATETADEAQTDHYQTATITPVANDYQPRPTQSPLSVKELVMNVIEISLGGGQQPGTVQGPGMAPTISSILNNDANEVTIVSEYNLNSIPNRSQPPLQSRADISLTKLANTIGATITPVSGPIRVQPQSDSIPSSREDLVVVQVPDSRDTVPETLDLSIKKPREHVPPVSAHPKHLQPPMHRSDVYLFHQERKSPAFTRTSQVKLPSPQPANPKTGSITLGTPIINQPTRYDGLLRQIPDKMGSITKGTPIHATHNLQQDKRVFDYYAKQGRIPAQQNMAQQPQYQYAPQRTPYDQQISSQRQLIFDDYMTSQQMQSRRQEKPPYYQANSSHRTPPPPQPNQQRQGVIQRHTRPQYHPTPPGHEALSTLVELSVQQPSLPVPNAPHEGLGKTIADNILEPHRLQLLHQQQMRQQQQRIEEQRRVYHQQQQQQQQQQTQQRPAGRSDPSTMTAASLIDAIITHQINQTAESGRGDVVPNAREPPRAGDLLFQGFQRDPPVSQDNNGMRPPSIINVDLDNDGINKNLTVKELTDSVISHDFSTRPSAYYHLQETEQWKRRMQQKEDSKRSATPQQAGQPQQDERQIIRIVQPQKYHHEPLSPPENNHWSEQNYRRYPQPQSHMSPLDYVKNRIVEVMRTEDDKKELQDAHQDKDRSDSPGDMVIDEEKHEGDQHPQPSRTPQTGYPYAYVHKDGGNENMRNNEPKPLLSAQYEPLSDED</sequence>
<dbReference type="InterPro" id="IPR017884">
    <property type="entry name" value="SANT_dom"/>
</dbReference>
<feature type="compositionally biased region" description="Basic and acidic residues" evidence="5">
    <location>
        <begin position="1653"/>
        <end position="1671"/>
    </location>
</feature>
<dbReference type="PANTHER" id="PTHR13992:SF39">
    <property type="entry name" value="SMRTER, ISOFORM G"/>
    <property type="match status" value="1"/>
</dbReference>
<dbReference type="SUPFAM" id="SSF46689">
    <property type="entry name" value="Homeodomain-like"/>
    <property type="match status" value="1"/>
</dbReference>
<feature type="compositionally biased region" description="Low complexity" evidence="5">
    <location>
        <begin position="598"/>
        <end position="641"/>
    </location>
</feature>
<keyword evidence="8" id="KW-1185">Reference proteome</keyword>
<feature type="compositionally biased region" description="Basic and acidic residues" evidence="5">
    <location>
        <begin position="1570"/>
        <end position="1582"/>
    </location>
</feature>
<feature type="domain" description="SANT" evidence="6">
    <location>
        <begin position="446"/>
        <end position="498"/>
    </location>
</feature>
<dbReference type="Gene3D" id="1.10.10.60">
    <property type="entry name" value="Homeodomain-like"/>
    <property type="match status" value="1"/>
</dbReference>
<feature type="compositionally biased region" description="Basic and acidic residues" evidence="5">
    <location>
        <begin position="709"/>
        <end position="734"/>
    </location>
</feature>
<feature type="region of interest" description="Disordered" evidence="5">
    <location>
        <begin position="1570"/>
        <end position="1639"/>
    </location>
</feature>
<dbReference type="PROSITE" id="PS51293">
    <property type="entry name" value="SANT"/>
    <property type="match status" value="1"/>
</dbReference>
<feature type="compositionally biased region" description="Basic and acidic residues" evidence="5">
    <location>
        <begin position="1"/>
        <end position="10"/>
    </location>
</feature>
<dbReference type="GO" id="GO:0032991">
    <property type="term" value="C:protein-containing complex"/>
    <property type="evidence" value="ECO:0007669"/>
    <property type="project" value="UniProtKB-ARBA"/>
</dbReference>
<feature type="region of interest" description="Disordered" evidence="5">
    <location>
        <begin position="513"/>
        <end position="641"/>
    </location>
</feature>
<evidence type="ECO:0000256" key="3">
    <source>
        <dbReference type="ARBA" id="ARBA00023054"/>
    </source>
</evidence>
<dbReference type="EMBL" id="JBDJPC010000005">
    <property type="protein sequence ID" value="KAL1502524.1"/>
    <property type="molecule type" value="Genomic_DNA"/>
</dbReference>
<dbReference type="InterPro" id="IPR051571">
    <property type="entry name" value="N-CoR_corepressor"/>
</dbReference>
<dbReference type="Gene3D" id="1.20.5.430">
    <property type="match status" value="1"/>
</dbReference>
<feature type="region of interest" description="Disordered" evidence="5">
    <location>
        <begin position="1289"/>
        <end position="1313"/>
    </location>
</feature>
<dbReference type="CDD" id="cd00167">
    <property type="entry name" value="SANT"/>
    <property type="match status" value="1"/>
</dbReference>
<feature type="region of interest" description="Disordered" evidence="5">
    <location>
        <begin position="959"/>
        <end position="1047"/>
    </location>
</feature>
<dbReference type="InterPro" id="IPR031557">
    <property type="entry name" value="N-CoR_GPS2_interact"/>
</dbReference>
<feature type="region of interest" description="Disordered" evidence="5">
    <location>
        <begin position="1"/>
        <end position="39"/>
    </location>
</feature>
<comment type="similarity">
    <text evidence="2">Belongs to the N-CoR nuclear receptor corepressors family.</text>
</comment>
<feature type="region of interest" description="Disordered" evidence="5">
    <location>
        <begin position="693"/>
        <end position="783"/>
    </location>
</feature>
<organism evidence="7 8">
    <name type="scientific">Hypothenemus hampei</name>
    <name type="common">Coffee berry borer</name>
    <dbReference type="NCBI Taxonomy" id="57062"/>
    <lineage>
        <taxon>Eukaryota</taxon>
        <taxon>Metazoa</taxon>
        <taxon>Ecdysozoa</taxon>
        <taxon>Arthropoda</taxon>
        <taxon>Hexapoda</taxon>
        <taxon>Insecta</taxon>
        <taxon>Pterygota</taxon>
        <taxon>Neoptera</taxon>
        <taxon>Endopterygota</taxon>
        <taxon>Coleoptera</taxon>
        <taxon>Polyphaga</taxon>
        <taxon>Cucujiformia</taxon>
        <taxon>Curculionidae</taxon>
        <taxon>Scolytinae</taxon>
        <taxon>Hypothenemus</taxon>
    </lineage>
</organism>
<comment type="subcellular location">
    <subcellularLocation>
        <location evidence="1">Nucleus</location>
    </subcellularLocation>
</comment>
<evidence type="ECO:0000313" key="7">
    <source>
        <dbReference type="EMBL" id="KAL1502524.1"/>
    </source>
</evidence>
<dbReference type="SMART" id="SM00717">
    <property type="entry name" value="SANT"/>
    <property type="match status" value="2"/>
</dbReference>
<feature type="compositionally biased region" description="Low complexity" evidence="5">
    <location>
        <begin position="1289"/>
        <end position="1305"/>
    </location>
</feature>
<protein>
    <recommendedName>
        <fullName evidence="6">SANT domain-containing protein</fullName>
    </recommendedName>
</protein>
<feature type="compositionally biased region" description="Basic and acidic residues" evidence="5">
    <location>
        <begin position="1703"/>
        <end position="1716"/>
    </location>
</feature>
<feature type="compositionally biased region" description="Low complexity" evidence="5">
    <location>
        <begin position="1442"/>
        <end position="1454"/>
    </location>
</feature>
<dbReference type="GO" id="GO:0005654">
    <property type="term" value="C:nucleoplasm"/>
    <property type="evidence" value="ECO:0007669"/>
    <property type="project" value="UniProtKB-ARBA"/>
</dbReference>
<feature type="region of interest" description="Disordered" evidence="5">
    <location>
        <begin position="1423"/>
        <end position="1464"/>
    </location>
</feature>
<feature type="region of interest" description="Disordered" evidence="5">
    <location>
        <begin position="1213"/>
        <end position="1239"/>
    </location>
</feature>
<feature type="compositionally biased region" description="Polar residues" evidence="5">
    <location>
        <begin position="735"/>
        <end position="754"/>
    </location>
</feature>
<feature type="coiled-coil region" evidence="4">
    <location>
        <begin position="199"/>
        <end position="233"/>
    </location>
</feature>
<dbReference type="PANTHER" id="PTHR13992">
    <property type="entry name" value="NUCLEAR RECEPTOR CO-REPRESSOR RELATED NCOR"/>
    <property type="match status" value="1"/>
</dbReference>
<dbReference type="InterPro" id="IPR009057">
    <property type="entry name" value="Homeodomain-like_sf"/>
</dbReference>
<feature type="region of interest" description="Disordered" evidence="5">
    <location>
        <begin position="118"/>
        <end position="151"/>
    </location>
</feature>
<feature type="compositionally biased region" description="Basic and acidic residues" evidence="5">
    <location>
        <begin position="978"/>
        <end position="988"/>
    </location>
</feature>
<dbReference type="Gene3D" id="1.20.58.1880">
    <property type="match status" value="1"/>
</dbReference>
<accession>A0ABD1EUQ3</accession>
<feature type="compositionally biased region" description="Polar residues" evidence="5">
    <location>
        <begin position="1027"/>
        <end position="1036"/>
    </location>
</feature>
<reference evidence="7 8" key="1">
    <citation type="submission" date="2024-05" db="EMBL/GenBank/DDBJ databases">
        <title>Genetic variation in Jamaican populations of the coffee berry borer (Hypothenemus hampei).</title>
        <authorList>
            <person name="Errbii M."/>
            <person name="Myrie A."/>
        </authorList>
    </citation>
    <scope>NUCLEOTIDE SEQUENCE [LARGE SCALE GENOMIC DNA]</scope>
    <source>
        <strain evidence="7">JA-Hopewell-2020-01-JO</strain>
        <tissue evidence="7">Whole body</tissue>
    </source>
</reference>
<gene>
    <name evidence="7" type="ORF">ABEB36_007656</name>
</gene>
<name>A0ABD1EUQ3_HYPHA</name>
<keyword evidence="3 4" id="KW-0175">Coiled coil</keyword>
<evidence type="ECO:0000256" key="2">
    <source>
        <dbReference type="ARBA" id="ARBA00010097"/>
    </source>
</evidence>
<feature type="compositionally biased region" description="Low complexity" evidence="5">
    <location>
        <begin position="551"/>
        <end position="581"/>
    </location>
</feature>
<dbReference type="InterPro" id="IPR001005">
    <property type="entry name" value="SANT/Myb"/>
</dbReference>
<feature type="compositionally biased region" description="Polar residues" evidence="5">
    <location>
        <begin position="13"/>
        <end position="36"/>
    </location>
</feature>
<evidence type="ECO:0000259" key="6">
    <source>
        <dbReference type="PROSITE" id="PS51293"/>
    </source>
</evidence>
<feature type="compositionally biased region" description="Polar residues" evidence="5">
    <location>
        <begin position="1583"/>
        <end position="1593"/>
    </location>
</feature>
<feature type="compositionally biased region" description="Polar residues" evidence="5">
    <location>
        <begin position="518"/>
        <end position="540"/>
    </location>
</feature>
<evidence type="ECO:0000256" key="5">
    <source>
        <dbReference type="SAM" id="MobiDB-lite"/>
    </source>
</evidence>